<dbReference type="RefSeq" id="WP_151053687.1">
    <property type="nucleotide sequence ID" value="NZ_CP044222.1"/>
</dbReference>
<protein>
    <submittedName>
        <fullName evidence="1">ArsR family transcriptional regulator</fullName>
    </submittedName>
</protein>
<name>A0A5J6LAS6_9GAMM</name>
<accession>A0A5J6LAS6</accession>
<organism evidence="1 2">
    <name type="scientific">Nitrincola iocasae</name>
    <dbReference type="NCBI Taxonomy" id="2614693"/>
    <lineage>
        <taxon>Bacteria</taxon>
        <taxon>Pseudomonadati</taxon>
        <taxon>Pseudomonadota</taxon>
        <taxon>Gammaproteobacteria</taxon>
        <taxon>Oceanospirillales</taxon>
        <taxon>Oceanospirillaceae</taxon>
        <taxon>Nitrincola</taxon>
    </lineage>
</organism>
<dbReference type="EMBL" id="CP044222">
    <property type="protein sequence ID" value="QEW05643.1"/>
    <property type="molecule type" value="Genomic_DNA"/>
</dbReference>
<sequence length="98" mass="11081">MTYQEEREQHQRLCILRTLNEQTGYRANESFLMDVLSRYALDLSRDALRTQLAWLAEQRLITTEQLGSTTIASITQRGQDVSRGLATLPGIKRPSAGA</sequence>
<evidence type="ECO:0000313" key="1">
    <source>
        <dbReference type="EMBL" id="QEW05643.1"/>
    </source>
</evidence>
<dbReference type="AlphaFoldDB" id="A0A5J6LAS6"/>
<dbReference type="Proteomes" id="UP000325606">
    <property type="component" value="Chromosome"/>
</dbReference>
<keyword evidence="2" id="KW-1185">Reference proteome</keyword>
<proteinExistence type="predicted"/>
<dbReference type="KEGG" id="nik:F5I99_03585"/>
<evidence type="ECO:0000313" key="2">
    <source>
        <dbReference type="Proteomes" id="UP000325606"/>
    </source>
</evidence>
<reference evidence="1 2" key="1">
    <citation type="submission" date="2019-09" db="EMBL/GenBank/DDBJ databases">
        <title>Nitrincola iocasae sp. nov., a bacterium isolated from the sediment collected at a cold seep field in South China Sea.</title>
        <authorList>
            <person name="Zhang H."/>
            <person name="Wang H."/>
            <person name="Li C."/>
        </authorList>
    </citation>
    <scope>NUCLEOTIDE SEQUENCE [LARGE SCALE GENOMIC DNA]</scope>
    <source>
        <strain evidence="1 2">KXZD1103</strain>
    </source>
</reference>
<gene>
    <name evidence="1" type="ORF">F5I99_03585</name>
</gene>